<dbReference type="Proteomes" id="UP001476282">
    <property type="component" value="Unassembled WGS sequence"/>
</dbReference>
<dbReference type="RefSeq" id="WP_353568001.1">
    <property type="nucleotide sequence ID" value="NZ_BAABRI010000018.1"/>
</dbReference>
<evidence type="ECO:0000313" key="7">
    <source>
        <dbReference type="Proteomes" id="UP001476282"/>
    </source>
</evidence>
<accession>A0ABP9UQS0</accession>
<dbReference type="InterPro" id="IPR006680">
    <property type="entry name" value="Amidohydro-rel"/>
</dbReference>
<sequence>MKRLLIKNGTVVTAEREFNADVLCEGETIAAVGEKLDTPEGAEVIDATGKYVFPGFIDPHVHIYLPFMGTYAKDTYATASRAALVGGTTTLIEMCCPGCDDDPLEAFELWKSKAEGISACDYTFHMGVTRFDAEAAEKLKQIVEAGVASFKVFLAYKGAFGINDEELYETLKLAKELGVIVTAHCENAELVAKLQAQLVSEGKTGPEWHEPSRPVRVEAEGCHHLMTFAEQTGAHVYVVHTSCKDAVDVIADAKGRGVQAWIETVIPYLVLDKSYAERPDFEGAKWVMSPPIRDKAHQPVLWQGLAEGTIDTVGTDHAPFDFKTQKHMGHPDPAKALNADFSLRGEGANFTLIPNGIPSVEERVNLLYTYGVKAGKIDLRTLVKVASTQAAKIFGLYPRKGEIAPGSDADLVIYDPDYRGKISVETQQMDTDYSGFEGVQIEGRPSVVTVRGEVAVRDGEFVGTMGRGQFLARRPTHF</sequence>
<dbReference type="Pfam" id="PF01979">
    <property type="entry name" value="Amidohydro_1"/>
    <property type="match status" value="1"/>
</dbReference>
<name>A0ABP9UQS0_9BACT</name>
<dbReference type="InterPro" id="IPR011059">
    <property type="entry name" value="Metal-dep_hydrolase_composite"/>
</dbReference>
<dbReference type="PANTHER" id="PTHR11647">
    <property type="entry name" value="HYDRANTOINASE/DIHYDROPYRIMIDINASE FAMILY MEMBER"/>
    <property type="match status" value="1"/>
</dbReference>
<evidence type="ECO:0000256" key="4">
    <source>
        <dbReference type="ARBA" id="ARBA00022801"/>
    </source>
</evidence>
<proteinExistence type="inferred from homology"/>
<keyword evidence="3" id="KW-0479">Metal-binding</keyword>
<comment type="similarity">
    <text evidence="2">Belongs to the metallo-dependent hydrolases superfamily. Hydantoinase/dihydropyrimidinase family.</text>
</comment>
<feature type="domain" description="Amidohydrolase-related" evidence="5">
    <location>
        <begin position="51"/>
        <end position="453"/>
    </location>
</feature>
<dbReference type="PANTHER" id="PTHR11647:SF1">
    <property type="entry name" value="COLLAPSIN RESPONSE MEDIATOR PROTEIN"/>
    <property type="match status" value="1"/>
</dbReference>
<dbReference type="InterPro" id="IPR032466">
    <property type="entry name" value="Metal_Hydrolase"/>
</dbReference>
<evidence type="ECO:0000256" key="3">
    <source>
        <dbReference type="ARBA" id="ARBA00022723"/>
    </source>
</evidence>
<keyword evidence="4" id="KW-0378">Hydrolase</keyword>
<comment type="caution">
    <text evidence="6">The sequence shown here is derived from an EMBL/GenBank/DDBJ whole genome shotgun (WGS) entry which is preliminary data.</text>
</comment>
<evidence type="ECO:0000259" key="5">
    <source>
        <dbReference type="Pfam" id="PF01979"/>
    </source>
</evidence>
<dbReference type="InterPro" id="IPR050378">
    <property type="entry name" value="Metallo-dep_Hydrolases_sf"/>
</dbReference>
<dbReference type="InterPro" id="IPR011778">
    <property type="entry name" value="Hydantoinase/dihydroPyrase"/>
</dbReference>
<dbReference type="CDD" id="cd01314">
    <property type="entry name" value="D-HYD"/>
    <property type="match status" value="1"/>
</dbReference>
<dbReference type="SUPFAM" id="SSF51338">
    <property type="entry name" value="Composite domain of metallo-dependent hydrolases"/>
    <property type="match status" value="1"/>
</dbReference>
<comment type="cofactor">
    <cofactor evidence="1">
        <name>Zn(2+)</name>
        <dbReference type="ChEBI" id="CHEBI:29105"/>
    </cofactor>
</comment>
<dbReference type="Gene3D" id="2.30.40.10">
    <property type="entry name" value="Urease, subunit C, domain 1"/>
    <property type="match status" value="1"/>
</dbReference>
<dbReference type="NCBIfam" id="TIGR02033">
    <property type="entry name" value="D-hydantoinase"/>
    <property type="match status" value="1"/>
</dbReference>
<protein>
    <submittedName>
        <fullName evidence="6">D-hydantoinase</fullName>
    </submittedName>
</protein>
<evidence type="ECO:0000256" key="1">
    <source>
        <dbReference type="ARBA" id="ARBA00001947"/>
    </source>
</evidence>
<dbReference type="EMBL" id="BAABRI010000018">
    <property type="protein sequence ID" value="GAA5483896.1"/>
    <property type="molecule type" value="Genomic_DNA"/>
</dbReference>
<gene>
    <name evidence="6" type="ORF">Hsar01_03130</name>
</gene>
<reference evidence="6 7" key="1">
    <citation type="submission" date="2024-02" db="EMBL/GenBank/DDBJ databases">
        <title>Haloferula sargassicola NBRC 104335.</title>
        <authorList>
            <person name="Ichikawa N."/>
            <person name="Katano-Makiyama Y."/>
            <person name="Hidaka K."/>
        </authorList>
    </citation>
    <scope>NUCLEOTIDE SEQUENCE [LARGE SCALE GENOMIC DNA]</scope>
    <source>
        <strain evidence="6 7">NBRC 104335</strain>
    </source>
</reference>
<evidence type="ECO:0000313" key="6">
    <source>
        <dbReference type="EMBL" id="GAA5483896.1"/>
    </source>
</evidence>
<dbReference type="SUPFAM" id="SSF51556">
    <property type="entry name" value="Metallo-dependent hydrolases"/>
    <property type="match status" value="1"/>
</dbReference>
<keyword evidence="7" id="KW-1185">Reference proteome</keyword>
<organism evidence="6 7">
    <name type="scientific">Haloferula sargassicola</name>
    <dbReference type="NCBI Taxonomy" id="490096"/>
    <lineage>
        <taxon>Bacteria</taxon>
        <taxon>Pseudomonadati</taxon>
        <taxon>Verrucomicrobiota</taxon>
        <taxon>Verrucomicrobiia</taxon>
        <taxon>Verrucomicrobiales</taxon>
        <taxon>Verrucomicrobiaceae</taxon>
        <taxon>Haloferula</taxon>
    </lineage>
</organism>
<dbReference type="Gene3D" id="3.20.20.140">
    <property type="entry name" value="Metal-dependent hydrolases"/>
    <property type="match status" value="1"/>
</dbReference>
<evidence type="ECO:0000256" key="2">
    <source>
        <dbReference type="ARBA" id="ARBA00008829"/>
    </source>
</evidence>